<comment type="caution">
    <text evidence="1">The sequence shown here is derived from an EMBL/GenBank/DDBJ whole genome shotgun (WGS) entry which is preliminary data.</text>
</comment>
<organism evidence="1 2">
    <name type="scientific">Dallia pectoralis</name>
    <name type="common">Alaska blackfish</name>
    <dbReference type="NCBI Taxonomy" id="75939"/>
    <lineage>
        <taxon>Eukaryota</taxon>
        <taxon>Metazoa</taxon>
        <taxon>Chordata</taxon>
        <taxon>Craniata</taxon>
        <taxon>Vertebrata</taxon>
        <taxon>Euteleostomi</taxon>
        <taxon>Actinopterygii</taxon>
        <taxon>Neopterygii</taxon>
        <taxon>Teleostei</taxon>
        <taxon>Protacanthopterygii</taxon>
        <taxon>Esociformes</taxon>
        <taxon>Umbridae</taxon>
        <taxon>Dallia</taxon>
    </lineage>
</organism>
<reference evidence="1" key="1">
    <citation type="submission" date="2021-05" db="EMBL/GenBank/DDBJ databases">
        <authorList>
            <person name="Pan Q."/>
            <person name="Jouanno E."/>
            <person name="Zahm M."/>
            <person name="Klopp C."/>
            <person name="Cabau C."/>
            <person name="Louis A."/>
            <person name="Berthelot C."/>
            <person name="Parey E."/>
            <person name="Roest Crollius H."/>
            <person name="Montfort J."/>
            <person name="Robinson-Rechavi M."/>
            <person name="Bouchez O."/>
            <person name="Lampietro C."/>
            <person name="Lopez Roques C."/>
            <person name="Donnadieu C."/>
            <person name="Postlethwait J."/>
            <person name="Bobe J."/>
            <person name="Dillon D."/>
            <person name="Chandos A."/>
            <person name="von Hippel F."/>
            <person name="Guiguen Y."/>
        </authorList>
    </citation>
    <scope>NUCLEOTIDE SEQUENCE</scope>
    <source>
        <strain evidence="1">YG-Jan2019</strain>
    </source>
</reference>
<accession>A0ACC2GB18</accession>
<dbReference type="Proteomes" id="UP001157502">
    <property type="component" value="Chromosome 15"/>
</dbReference>
<gene>
    <name evidence="1" type="ORF">DPEC_G00184250</name>
</gene>
<dbReference type="EMBL" id="CM055742">
    <property type="protein sequence ID" value="KAJ8000813.1"/>
    <property type="molecule type" value="Genomic_DNA"/>
</dbReference>
<keyword evidence="2" id="KW-1185">Reference proteome</keyword>
<sequence length="125" mass="13226">MPPPFNLVTSTQPSPKPGRDRVPGIVLQMPTRPGIGNKGCRGNVLLGHNGAPGPRTQGVPGGEVLSALSGLTPSGPLSLPTFSLLPPGPQTLHYYRLPDGERQEGVPRPHNSLPKHPDSQRTRVI</sequence>
<name>A0ACC2GB18_DALPE</name>
<protein>
    <submittedName>
        <fullName evidence="1">Uncharacterized protein</fullName>
    </submittedName>
</protein>
<proteinExistence type="predicted"/>
<evidence type="ECO:0000313" key="2">
    <source>
        <dbReference type="Proteomes" id="UP001157502"/>
    </source>
</evidence>
<evidence type="ECO:0000313" key="1">
    <source>
        <dbReference type="EMBL" id="KAJ8000813.1"/>
    </source>
</evidence>